<evidence type="ECO:0000256" key="9">
    <source>
        <dbReference type="SAM" id="SignalP"/>
    </source>
</evidence>
<dbReference type="AlphaFoldDB" id="A0A9P0FAK6"/>
<dbReference type="PANTHER" id="PTHR11005">
    <property type="entry name" value="LYSOSOMAL ACID LIPASE-RELATED"/>
    <property type="match status" value="1"/>
</dbReference>
<name>A0A9P0FAK6_BRAAE</name>
<comment type="similarity">
    <text evidence="1 7">Belongs to the AB hydrolase superfamily. Lipase family.</text>
</comment>
<dbReference type="SUPFAM" id="SSF53474">
    <property type="entry name" value="alpha/beta-Hydrolases"/>
    <property type="match status" value="1"/>
</dbReference>
<keyword evidence="3 7" id="KW-0378">Hydrolase</keyword>
<accession>A0A9P0FAK6</accession>
<gene>
    <name evidence="11" type="ORF">MELIAE_LOCUS1829</name>
</gene>
<feature type="chain" id="PRO_5040404435" description="Lipase" evidence="9">
    <location>
        <begin position="17"/>
        <end position="393"/>
    </location>
</feature>
<feature type="active site" description="Charge relay system" evidence="8">
    <location>
        <position position="368"/>
    </location>
</feature>
<evidence type="ECO:0000313" key="11">
    <source>
        <dbReference type="EMBL" id="CAH0547948.1"/>
    </source>
</evidence>
<organism evidence="11 12">
    <name type="scientific">Brassicogethes aeneus</name>
    <name type="common">Rape pollen beetle</name>
    <name type="synonym">Meligethes aeneus</name>
    <dbReference type="NCBI Taxonomy" id="1431903"/>
    <lineage>
        <taxon>Eukaryota</taxon>
        <taxon>Metazoa</taxon>
        <taxon>Ecdysozoa</taxon>
        <taxon>Arthropoda</taxon>
        <taxon>Hexapoda</taxon>
        <taxon>Insecta</taxon>
        <taxon>Pterygota</taxon>
        <taxon>Neoptera</taxon>
        <taxon>Endopterygota</taxon>
        <taxon>Coleoptera</taxon>
        <taxon>Polyphaga</taxon>
        <taxon>Cucujiformia</taxon>
        <taxon>Nitidulidae</taxon>
        <taxon>Meligethinae</taxon>
        <taxon>Brassicogethes</taxon>
    </lineage>
</organism>
<evidence type="ECO:0000256" key="2">
    <source>
        <dbReference type="ARBA" id="ARBA00022729"/>
    </source>
</evidence>
<dbReference type="OrthoDB" id="9974421at2759"/>
<keyword evidence="12" id="KW-1185">Reference proteome</keyword>
<dbReference type="InterPro" id="IPR029058">
    <property type="entry name" value="AB_hydrolase_fold"/>
</dbReference>
<evidence type="ECO:0000256" key="7">
    <source>
        <dbReference type="PIRNR" id="PIRNR000862"/>
    </source>
</evidence>
<evidence type="ECO:0000313" key="12">
    <source>
        <dbReference type="Proteomes" id="UP001154078"/>
    </source>
</evidence>
<dbReference type="EMBL" id="OV121132">
    <property type="protein sequence ID" value="CAH0547948.1"/>
    <property type="molecule type" value="Genomic_DNA"/>
</dbReference>
<keyword evidence="5" id="KW-0443">Lipid metabolism</keyword>
<dbReference type="GO" id="GO:0016042">
    <property type="term" value="P:lipid catabolic process"/>
    <property type="evidence" value="ECO:0007669"/>
    <property type="project" value="UniProtKB-KW"/>
</dbReference>
<evidence type="ECO:0000259" key="10">
    <source>
        <dbReference type="Pfam" id="PF04083"/>
    </source>
</evidence>
<keyword evidence="4 7" id="KW-0442">Lipid degradation</keyword>
<evidence type="ECO:0000256" key="3">
    <source>
        <dbReference type="ARBA" id="ARBA00022801"/>
    </source>
</evidence>
<evidence type="ECO:0000256" key="4">
    <source>
        <dbReference type="ARBA" id="ARBA00022963"/>
    </source>
</evidence>
<dbReference type="InterPro" id="IPR006693">
    <property type="entry name" value="AB_hydrolase_lipase"/>
</dbReference>
<feature type="signal peptide" evidence="9">
    <location>
        <begin position="1"/>
        <end position="16"/>
    </location>
</feature>
<proteinExistence type="inferred from homology"/>
<dbReference type="Proteomes" id="UP001154078">
    <property type="component" value="Chromosome 1"/>
</dbReference>
<keyword evidence="6" id="KW-0325">Glycoprotein</keyword>
<feature type="domain" description="Partial AB-hydrolase lipase" evidence="10">
    <location>
        <begin position="33"/>
        <end position="93"/>
    </location>
</feature>
<dbReference type="InterPro" id="IPR025483">
    <property type="entry name" value="Lipase_euk"/>
</dbReference>
<feature type="active site" description="Charge relay system" evidence="8">
    <location>
        <position position="337"/>
    </location>
</feature>
<protein>
    <recommendedName>
        <fullName evidence="7">Lipase</fullName>
    </recommendedName>
</protein>
<reference evidence="11" key="1">
    <citation type="submission" date="2021-12" db="EMBL/GenBank/DDBJ databases">
        <authorList>
            <person name="King R."/>
        </authorList>
    </citation>
    <scope>NUCLEOTIDE SEQUENCE</scope>
</reference>
<sequence>MINVLLLFGLFSAIKCKVTVIDDDPVKMKNFSISEYITSCGYPFELHQNIQTEDGYLLDVQRIPHGKTNENDTDKPVVLLMHGLLGSAENFVLLDCESSLAFYLAEQGYDVWMGNARGTAHSRKHLSMDPDVDTEYWEFSWHEIGIYDIPATIDYIRKTTNKEKIFYVGHSQGCTVFLVMTSEKPEYNNYIQSMVAMAPAAYITAPSGGLLSPAFIPQLIKILIDAVGMEELKPSKEHALCLELGKLENYCSGVMQMLNIDPDTLEPDVLGRVSNAFPAGAAVRQVIHYTQEMISGKFCQYDHEKNENLIKYGSEKPPSYNISKIVSPVAVFYSMNDTFTPMEGVKKLIGELPNLSQDYQIPTDGFSHLDFVVDRNVVELVYSKIVEEFKKYM</sequence>
<dbReference type="PIRSF" id="PIRSF000862">
    <property type="entry name" value="Steryl_ester_lip"/>
    <property type="match status" value="1"/>
</dbReference>
<dbReference type="GO" id="GO:0016788">
    <property type="term" value="F:hydrolase activity, acting on ester bonds"/>
    <property type="evidence" value="ECO:0007669"/>
    <property type="project" value="InterPro"/>
</dbReference>
<evidence type="ECO:0000256" key="6">
    <source>
        <dbReference type="ARBA" id="ARBA00023180"/>
    </source>
</evidence>
<evidence type="ECO:0000256" key="5">
    <source>
        <dbReference type="ARBA" id="ARBA00023098"/>
    </source>
</evidence>
<evidence type="ECO:0000256" key="1">
    <source>
        <dbReference type="ARBA" id="ARBA00010701"/>
    </source>
</evidence>
<dbReference type="FunFam" id="3.40.50.1820:FF:000057">
    <property type="entry name" value="Lipase"/>
    <property type="match status" value="1"/>
</dbReference>
<dbReference type="Gene3D" id="3.40.50.1820">
    <property type="entry name" value="alpha/beta hydrolase"/>
    <property type="match status" value="1"/>
</dbReference>
<feature type="active site" description="Nucleophile" evidence="8">
    <location>
        <position position="171"/>
    </location>
</feature>
<dbReference type="Pfam" id="PF04083">
    <property type="entry name" value="Abhydro_lipase"/>
    <property type="match status" value="1"/>
</dbReference>
<keyword evidence="2 9" id="KW-0732">Signal</keyword>
<evidence type="ECO:0000256" key="8">
    <source>
        <dbReference type="PIRSR" id="PIRSR000862-1"/>
    </source>
</evidence>